<keyword evidence="2" id="KW-0378">Hydrolase</keyword>
<dbReference type="Gene3D" id="3.20.20.80">
    <property type="entry name" value="Glycosidases"/>
    <property type="match status" value="1"/>
</dbReference>
<gene>
    <name evidence="5" type="ORF">IDJ77_14500</name>
</gene>
<keyword evidence="3" id="KW-0326">Glycosidase</keyword>
<dbReference type="InterPro" id="IPR017853">
    <property type="entry name" value="GH"/>
</dbReference>
<protein>
    <recommendedName>
        <fullName evidence="4">Glycosyl hydrolases family 39 N-terminal catalytic domain-containing protein</fullName>
    </recommendedName>
</protein>
<evidence type="ECO:0000256" key="1">
    <source>
        <dbReference type="ARBA" id="ARBA00008875"/>
    </source>
</evidence>
<reference evidence="5 6" key="1">
    <citation type="submission" date="2020-09" db="EMBL/GenBank/DDBJ databases">
        <title>Novel species of Mucilaginibacter isolated from a glacier on the Tibetan Plateau.</title>
        <authorList>
            <person name="Liu Q."/>
            <person name="Xin Y.-H."/>
        </authorList>
    </citation>
    <scope>NUCLEOTIDE SEQUENCE [LARGE SCALE GENOMIC DNA]</scope>
    <source>
        <strain evidence="5 6">ZT4R22</strain>
    </source>
</reference>
<comment type="caution">
    <text evidence="5">The sequence shown here is derived from an EMBL/GenBank/DDBJ whole genome shotgun (WGS) entry which is preliminary data.</text>
</comment>
<dbReference type="RefSeq" id="WP_191189693.1">
    <property type="nucleotide sequence ID" value="NZ_JACWMY010000007.1"/>
</dbReference>
<dbReference type="SUPFAM" id="SSF51445">
    <property type="entry name" value="(Trans)glycosidases"/>
    <property type="match status" value="1"/>
</dbReference>
<evidence type="ECO:0000313" key="5">
    <source>
        <dbReference type="EMBL" id="MBD1365028.1"/>
    </source>
</evidence>
<dbReference type="EMBL" id="JACWMY010000007">
    <property type="protein sequence ID" value="MBD1365028.1"/>
    <property type="molecule type" value="Genomic_DNA"/>
</dbReference>
<keyword evidence="6" id="KW-1185">Reference proteome</keyword>
<accession>A0ABR7WS65</accession>
<sequence length="358" mass="39959">MARMKIFGAQPIFTVSDVFKYASADDDFKKTPVRLMRQWKDTVKSVMFQHRAERIKPIYDIWNEPNGKQFWSGSNEEFFDTYKNGYDQIRSMVGGSTAMISGPSISKFDVEFLGKFLDYCLANKMTLDVLSWHEFKSEDDIPKVADDILLAKSMFVNNPKYAALHIKSVQINEIIPQSDQFSPGSILAYFTYLEKGGADGACKACWTESNGKSNCFNNSLDGLIDAESMQPRAAWWAYNYYNLSLANRLKYTSNNSHVVGFANYQTNNIQVLLGYYGNKTANAAVTSVNVNLRNVQSLASFATKSTVNISVLSIPNTGEKVMDGPNPIYQTTATVSNGQISFSVPQLYLSGACVVNIN</sequence>
<name>A0ABR7WS65_9SPHI</name>
<evidence type="ECO:0000259" key="4">
    <source>
        <dbReference type="Pfam" id="PF01229"/>
    </source>
</evidence>
<organism evidence="5 6">
    <name type="scientific">Mucilaginibacter pankratovii</name>
    <dbReference type="NCBI Taxonomy" id="2772110"/>
    <lineage>
        <taxon>Bacteria</taxon>
        <taxon>Pseudomonadati</taxon>
        <taxon>Bacteroidota</taxon>
        <taxon>Sphingobacteriia</taxon>
        <taxon>Sphingobacteriales</taxon>
        <taxon>Sphingobacteriaceae</taxon>
        <taxon>Mucilaginibacter</taxon>
    </lineage>
</organism>
<evidence type="ECO:0000313" key="6">
    <source>
        <dbReference type="Proteomes" id="UP000606600"/>
    </source>
</evidence>
<dbReference type="Proteomes" id="UP000606600">
    <property type="component" value="Unassembled WGS sequence"/>
</dbReference>
<evidence type="ECO:0000256" key="2">
    <source>
        <dbReference type="ARBA" id="ARBA00022801"/>
    </source>
</evidence>
<dbReference type="InterPro" id="IPR049166">
    <property type="entry name" value="GH39_cat"/>
</dbReference>
<feature type="domain" description="Glycosyl hydrolases family 39 N-terminal catalytic" evidence="4">
    <location>
        <begin position="33"/>
        <end position="138"/>
    </location>
</feature>
<comment type="similarity">
    <text evidence="1">Belongs to the glycosyl hydrolase 39 family.</text>
</comment>
<proteinExistence type="inferred from homology"/>
<evidence type="ECO:0000256" key="3">
    <source>
        <dbReference type="ARBA" id="ARBA00023295"/>
    </source>
</evidence>
<dbReference type="Pfam" id="PF01229">
    <property type="entry name" value="Glyco_hydro_39"/>
    <property type="match status" value="1"/>
</dbReference>